<keyword evidence="2" id="KW-1185">Reference proteome</keyword>
<dbReference type="Proteomes" id="UP001623592">
    <property type="component" value="Unassembled WGS sequence"/>
</dbReference>
<proteinExistence type="predicted"/>
<accession>A0ABW8TG22</accession>
<dbReference type="RefSeq" id="WP_406788065.1">
    <property type="nucleotide sequence ID" value="NZ_JBJIAA010000010.1"/>
</dbReference>
<dbReference type="EMBL" id="JBJIAA010000010">
    <property type="protein sequence ID" value="MFL0251410.1"/>
    <property type="molecule type" value="Genomic_DNA"/>
</dbReference>
<gene>
    <name evidence="1" type="ORF">ACJDT4_13385</name>
</gene>
<name>A0ABW8TG22_9CLOT</name>
<sequence length="111" mass="12631">MRNLNLEDTFTITKMLKKMNIRKEIKECIKDAKKTPGENNAESLGIDIALLVVENISSAEKEIYTLFSSLTEKKVEEVKKMGITEVVDTVKELFTNEDMKKVFSTALSLKK</sequence>
<protein>
    <submittedName>
        <fullName evidence="1">Uncharacterized protein</fullName>
    </submittedName>
</protein>
<evidence type="ECO:0000313" key="1">
    <source>
        <dbReference type="EMBL" id="MFL0251410.1"/>
    </source>
</evidence>
<reference evidence="1 2" key="1">
    <citation type="submission" date="2024-11" db="EMBL/GenBank/DDBJ databases">
        <authorList>
            <person name="Heng Y.C."/>
            <person name="Lim A.C.H."/>
            <person name="Lee J.K.Y."/>
            <person name="Kittelmann S."/>
        </authorList>
    </citation>
    <scope>NUCLEOTIDE SEQUENCE [LARGE SCALE GENOMIC DNA]</scope>
    <source>
        <strain evidence="1 2">WILCCON 0114</strain>
    </source>
</reference>
<organism evidence="1 2">
    <name type="scientific">Clostridium neuense</name>
    <dbReference type="NCBI Taxonomy" id="1728934"/>
    <lineage>
        <taxon>Bacteria</taxon>
        <taxon>Bacillati</taxon>
        <taxon>Bacillota</taxon>
        <taxon>Clostridia</taxon>
        <taxon>Eubacteriales</taxon>
        <taxon>Clostridiaceae</taxon>
        <taxon>Clostridium</taxon>
    </lineage>
</organism>
<evidence type="ECO:0000313" key="2">
    <source>
        <dbReference type="Proteomes" id="UP001623592"/>
    </source>
</evidence>
<comment type="caution">
    <text evidence="1">The sequence shown here is derived from an EMBL/GenBank/DDBJ whole genome shotgun (WGS) entry which is preliminary data.</text>
</comment>